<dbReference type="InterPro" id="IPR002182">
    <property type="entry name" value="NB-ARC"/>
</dbReference>
<dbReference type="SUPFAM" id="SSF52540">
    <property type="entry name" value="P-loop containing nucleoside triphosphate hydrolases"/>
    <property type="match status" value="1"/>
</dbReference>
<dbReference type="Gene3D" id="3.80.10.10">
    <property type="entry name" value="Ribonuclease Inhibitor"/>
    <property type="match status" value="1"/>
</dbReference>
<dbReference type="Pfam" id="PF23247">
    <property type="entry name" value="LRR_RPS2"/>
    <property type="match status" value="1"/>
</dbReference>
<protein>
    <recommendedName>
        <fullName evidence="8">NB-ARC domain-containing protein</fullName>
    </recommendedName>
</protein>
<evidence type="ECO:0000256" key="1">
    <source>
        <dbReference type="ARBA" id="ARBA00008894"/>
    </source>
</evidence>
<dbReference type="EMBL" id="CAWUPB010001116">
    <property type="protein sequence ID" value="CAK7338344.1"/>
    <property type="molecule type" value="Genomic_DNA"/>
</dbReference>
<keyword evidence="7" id="KW-1185">Reference proteome</keyword>
<feature type="domain" description="NB-ARC" evidence="4">
    <location>
        <begin position="197"/>
        <end position="254"/>
    </location>
</feature>
<dbReference type="Proteomes" id="UP001314170">
    <property type="component" value="Unassembled WGS sequence"/>
</dbReference>
<evidence type="ECO:0000256" key="2">
    <source>
        <dbReference type="ARBA" id="ARBA00022821"/>
    </source>
</evidence>
<organism evidence="6 7">
    <name type="scientific">Dovyalis caffra</name>
    <dbReference type="NCBI Taxonomy" id="77055"/>
    <lineage>
        <taxon>Eukaryota</taxon>
        <taxon>Viridiplantae</taxon>
        <taxon>Streptophyta</taxon>
        <taxon>Embryophyta</taxon>
        <taxon>Tracheophyta</taxon>
        <taxon>Spermatophyta</taxon>
        <taxon>Magnoliopsida</taxon>
        <taxon>eudicotyledons</taxon>
        <taxon>Gunneridae</taxon>
        <taxon>Pentapetalae</taxon>
        <taxon>rosids</taxon>
        <taxon>fabids</taxon>
        <taxon>Malpighiales</taxon>
        <taxon>Salicaceae</taxon>
        <taxon>Flacourtieae</taxon>
        <taxon>Dovyalis</taxon>
    </lineage>
</organism>
<reference evidence="6 7" key="1">
    <citation type="submission" date="2024-01" db="EMBL/GenBank/DDBJ databases">
        <authorList>
            <person name="Waweru B."/>
        </authorList>
    </citation>
    <scope>NUCLEOTIDE SEQUENCE [LARGE SCALE GENOMIC DNA]</scope>
</reference>
<evidence type="ECO:0008006" key="8">
    <source>
        <dbReference type="Google" id="ProtNLM"/>
    </source>
</evidence>
<dbReference type="InterPro" id="IPR032675">
    <property type="entry name" value="LRR_dom_sf"/>
</dbReference>
<dbReference type="GO" id="GO:0043531">
    <property type="term" value="F:ADP binding"/>
    <property type="evidence" value="ECO:0007669"/>
    <property type="project" value="InterPro"/>
</dbReference>
<evidence type="ECO:0000313" key="6">
    <source>
        <dbReference type="EMBL" id="CAK7338344.1"/>
    </source>
</evidence>
<dbReference type="AlphaFoldDB" id="A0AAV1RNU4"/>
<feature type="domain" description="Disease resistance protein At4g27190-like leucine-rich repeats" evidence="5">
    <location>
        <begin position="502"/>
        <end position="597"/>
    </location>
</feature>
<dbReference type="InterPro" id="IPR057135">
    <property type="entry name" value="At4g27190-like_LRR"/>
</dbReference>
<accession>A0AAV1RNU4</accession>
<dbReference type="InterPro" id="IPR027417">
    <property type="entry name" value="P-loop_NTPase"/>
</dbReference>
<sequence>MEIVGAFVPEVTKRMSIFLFRKISSLLSLHANIKSLQSELEKLIRRKNDLEEDIRLALTEGKDPTSQAIDWIKKIEEIECDVQLMLEDPGNASIYGSNLDCCMHYRLLLLQTVKKKCEEVKQLLIASCTLQITVFDRKPPIKPMENMTAPSLAGQKATEEMLEELMRCLNDGGIKRIAVWGMGGIRKTTLDLDLDLRRVQSRIAERLNLEFDVGESTEGRAMKLHETLMTIKFLLILDDVWEKLGLDVVGIPQESAGDVVELEVINPLARAIAIKTMGSSMRNKIMIELWENVLCQLQRSILHDSCMLEQGEGTGTIRMHGVARDVAIWNLKETGFSCQAGTSVFVRPQKLQKSLTMVSFMNYNITRLPSQLLRCSRLTVLLLQVPPLGDLCELQVLDLSGLWHKSTRTALERGLDVVDCLSLESDWLKRLRKFNIRVNKRSCDSNYLPTRHDEKRVILRGVDLMSGGLEGLLCNANALDLVTCGGINKLSEVFVRNNLFGLSGLKSLTISRCDCITSLINGETILKSMLPNLEHIRVGECRRIKRLIAETASNAELPKLKVIEVWDLANLRSVCIRTVHLPVLERIGVRNCPLLVKLPITAYNAAAIKEIRGELEWWNYITWQDYEIKSLVQRRFQACTVPTTQLRKEERWLTK</sequence>
<proteinExistence type="inferred from homology"/>
<name>A0AAV1RNU4_9ROSI</name>
<dbReference type="Pfam" id="PF00931">
    <property type="entry name" value="NB-ARC"/>
    <property type="match status" value="1"/>
</dbReference>
<keyword evidence="2" id="KW-0611">Plant defense</keyword>
<evidence type="ECO:0000313" key="7">
    <source>
        <dbReference type="Proteomes" id="UP001314170"/>
    </source>
</evidence>
<keyword evidence="3" id="KW-0175">Coiled coil</keyword>
<dbReference type="PANTHER" id="PTHR33463">
    <property type="entry name" value="NB-ARC DOMAIN-CONTAINING PROTEIN-RELATED"/>
    <property type="match status" value="1"/>
</dbReference>
<evidence type="ECO:0000259" key="5">
    <source>
        <dbReference type="Pfam" id="PF23247"/>
    </source>
</evidence>
<comment type="caution">
    <text evidence="6">The sequence shown here is derived from an EMBL/GenBank/DDBJ whole genome shotgun (WGS) entry which is preliminary data.</text>
</comment>
<evidence type="ECO:0000256" key="3">
    <source>
        <dbReference type="SAM" id="Coils"/>
    </source>
</evidence>
<gene>
    <name evidence="6" type="ORF">DCAF_LOCUS13390</name>
</gene>
<evidence type="ECO:0000259" key="4">
    <source>
        <dbReference type="Pfam" id="PF00931"/>
    </source>
</evidence>
<comment type="similarity">
    <text evidence="1">Belongs to the disease resistance NB-LRR family.</text>
</comment>
<dbReference type="SUPFAM" id="SSF52058">
    <property type="entry name" value="L domain-like"/>
    <property type="match status" value="1"/>
</dbReference>
<dbReference type="PANTHER" id="PTHR33463:SF202">
    <property type="entry name" value="NB-ARC DOMAIN-CONTAINING PROTEIN"/>
    <property type="match status" value="1"/>
</dbReference>
<feature type="coiled-coil region" evidence="3">
    <location>
        <begin position="26"/>
        <end position="60"/>
    </location>
</feature>
<dbReference type="InterPro" id="IPR050905">
    <property type="entry name" value="Plant_NBS-LRR"/>
</dbReference>